<feature type="transmembrane region" description="Helical" evidence="1">
    <location>
        <begin position="81"/>
        <end position="101"/>
    </location>
</feature>
<dbReference type="AlphaFoldDB" id="A0A2Z3YW47"/>
<proteinExistence type="predicted"/>
<keyword evidence="1" id="KW-0472">Membrane</keyword>
<evidence type="ECO:0000256" key="1">
    <source>
        <dbReference type="SAM" id="Phobius"/>
    </source>
</evidence>
<keyword evidence="3" id="KW-1185">Reference proteome</keyword>
<organism evidence="2 3">
    <name type="scientific">Corynebacterium provencense</name>
    <dbReference type="NCBI Taxonomy" id="1737425"/>
    <lineage>
        <taxon>Bacteria</taxon>
        <taxon>Bacillati</taxon>
        <taxon>Actinomycetota</taxon>
        <taxon>Actinomycetes</taxon>
        <taxon>Mycobacteriales</taxon>
        <taxon>Corynebacteriaceae</taxon>
        <taxon>Corynebacterium</taxon>
    </lineage>
</organism>
<dbReference type="Proteomes" id="UP000247696">
    <property type="component" value="Chromosome"/>
</dbReference>
<accession>A0A2Z3YW47</accession>
<dbReference type="EMBL" id="CP024988">
    <property type="protein sequence ID" value="AWT27190.1"/>
    <property type="molecule type" value="Genomic_DNA"/>
</dbReference>
<feature type="transmembrane region" description="Helical" evidence="1">
    <location>
        <begin position="16"/>
        <end position="36"/>
    </location>
</feature>
<sequence length="209" mass="21485">MMINDTVATAPDTASVVSAVSGVASAVSSAVSGVISDLQHQVDALPPVLQFVAVFVLAVVPVIEGDIAAGIGMVAGVDWEFTFVAAAGGTALAAWAGALWGSRITERRRSRTLPRDDAGAAADTEDAVDVVPSRRRAAADRILARVDRYGLGPAMVLCGFVSPVGLNTFVLAMAGFDRRRLVVWGVVSAVLNVGIVVAGTTGVLHLLLH</sequence>
<feature type="transmembrane region" description="Helical" evidence="1">
    <location>
        <begin position="151"/>
        <end position="176"/>
    </location>
</feature>
<name>A0A2Z3YW47_9CORY</name>
<feature type="transmembrane region" description="Helical" evidence="1">
    <location>
        <begin position="182"/>
        <end position="208"/>
    </location>
</feature>
<evidence type="ECO:0000313" key="3">
    <source>
        <dbReference type="Proteomes" id="UP000247696"/>
    </source>
</evidence>
<gene>
    <name evidence="2" type="ORF">Csp1_24420</name>
</gene>
<feature type="transmembrane region" description="Helical" evidence="1">
    <location>
        <begin position="48"/>
        <end position="75"/>
    </location>
</feature>
<dbReference type="STRING" id="1737425.GCA_900049755_01431"/>
<reference evidence="3" key="1">
    <citation type="submission" date="2017-11" db="EMBL/GenBank/DDBJ databases">
        <title>Otitis media/interna in a cat caused by the recently described species Corynebacterium provencense.</title>
        <authorList>
            <person name="Kittl S."/>
            <person name="Brodard I."/>
            <person name="Rychener L."/>
            <person name="Jores J."/>
            <person name="Roosje P."/>
            <person name="Gobeli Brawand S."/>
        </authorList>
    </citation>
    <scope>NUCLEOTIDE SEQUENCE [LARGE SCALE GENOMIC DNA]</scope>
    <source>
        <strain evidence="3">17KM38</strain>
    </source>
</reference>
<keyword evidence="1" id="KW-1133">Transmembrane helix</keyword>
<keyword evidence="1" id="KW-0812">Transmembrane</keyword>
<evidence type="ECO:0000313" key="2">
    <source>
        <dbReference type="EMBL" id="AWT27190.1"/>
    </source>
</evidence>
<protein>
    <submittedName>
        <fullName evidence="2">Uncharacterized protein</fullName>
    </submittedName>
</protein>
<dbReference type="KEGG" id="cpre:Csp1_24420"/>